<sequence>MIPAASQPSPDTHVDIPVALREPAHQVSPRAVPYWRVTALITASVVWIAALTTYALVPQRPWWSTLLLAVALLAPLAHVLVMPTLRFRIHRWEVTPTAIHTRAGWLTIENRVAPLSRVQTVDSTQGVLMRVFGLASLTVTTASAAGPITIDCLDHEDARRLVQELTEITGASEGDAT</sequence>
<feature type="transmembrane region" description="Helical" evidence="1">
    <location>
        <begin position="34"/>
        <end position="56"/>
    </location>
</feature>
<feature type="domain" description="YdbS-like PH" evidence="2">
    <location>
        <begin position="88"/>
        <end position="163"/>
    </location>
</feature>
<dbReference type="Proteomes" id="UP000502035">
    <property type="component" value="Chromosome"/>
</dbReference>
<dbReference type="AlphaFoldDB" id="A0A6G7YBK3"/>
<dbReference type="EMBL" id="CP049866">
    <property type="protein sequence ID" value="QIK74173.1"/>
    <property type="molecule type" value="Genomic_DNA"/>
</dbReference>
<keyword evidence="1" id="KW-1133">Transmembrane helix</keyword>
<gene>
    <name evidence="3" type="ORF">G7071_00690</name>
</gene>
<keyword evidence="1" id="KW-0812">Transmembrane</keyword>
<proteinExistence type="predicted"/>
<dbReference type="PANTHER" id="PTHR34473:SF3">
    <property type="entry name" value="TRANSMEMBRANE PROTEIN-RELATED"/>
    <property type="match status" value="1"/>
</dbReference>
<keyword evidence="4" id="KW-1185">Reference proteome</keyword>
<dbReference type="KEGG" id="npi:G7071_00690"/>
<reference evidence="3 4" key="1">
    <citation type="submission" date="2020-03" db="EMBL/GenBank/DDBJ databases">
        <title>Nocardioides sp. nov., isolated from fish.</title>
        <authorList>
            <person name="Hyun D.-W."/>
            <person name="Bae J.-W."/>
        </authorList>
    </citation>
    <scope>NUCLEOTIDE SEQUENCE [LARGE SCALE GENOMIC DNA]</scope>
    <source>
        <strain evidence="3 4">HDW12A</strain>
    </source>
</reference>
<protein>
    <submittedName>
        <fullName evidence="3">PH domain-containing protein</fullName>
    </submittedName>
</protein>
<evidence type="ECO:0000259" key="2">
    <source>
        <dbReference type="Pfam" id="PF03703"/>
    </source>
</evidence>
<name>A0A6G7YBK3_9ACTN</name>
<evidence type="ECO:0000256" key="1">
    <source>
        <dbReference type="SAM" id="Phobius"/>
    </source>
</evidence>
<dbReference type="RefSeq" id="WP_166313752.1">
    <property type="nucleotide sequence ID" value="NZ_CP049866.1"/>
</dbReference>
<organism evidence="3 4">
    <name type="scientific">Nocardioides piscis</name>
    <dbReference type="NCBI Taxonomy" id="2714938"/>
    <lineage>
        <taxon>Bacteria</taxon>
        <taxon>Bacillati</taxon>
        <taxon>Actinomycetota</taxon>
        <taxon>Actinomycetes</taxon>
        <taxon>Propionibacteriales</taxon>
        <taxon>Nocardioidaceae</taxon>
        <taxon>Nocardioides</taxon>
    </lineage>
</organism>
<feature type="transmembrane region" description="Helical" evidence="1">
    <location>
        <begin position="62"/>
        <end position="81"/>
    </location>
</feature>
<keyword evidence="1" id="KW-0472">Membrane</keyword>
<evidence type="ECO:0000313" key="3">
    <source>
        <dbReference type="EMBL" id="QIK74173.1"/>
    </source>
</evidence>
<dbReference type="InterPro" id="IPR005182">
    <property type="entry name" value="YdbS-like_PH"/>
</dbReference>
<accession>A0A6G7YBK3</accession>
<evidence type="ECO:0000313" key="4">
    <source>
        <dbReference type="Proteomes" id="UP000502035"/>
    </source>
</evidence>
<dbReference type="Pfam" id="PF03703">
    <property type="entry name" value="bPH_2"/>
    <property type="match status" value="1"/>
</dbReference>
<dbReference type="PANTHER" id="PTHR34473">
    <property type="entry name" value="UPF0699 TRANSMEMBRANE PROTEIN YDBS"/>
    <property type="match status" value="1"/>
</dbReference>